<dbReference type="GO" id="GO:0005739">
    <property type="term" value="C:mitochondrion"/>
    <property type="evidence" value="ECO:0007669"/>
    <property type="project" value="TreeGrafter"/>
</dbReference>
<dbReference type="OrthoDB" id="10257049at2759"/>
<dbReference type="Pfam" id="PF00107">
    <property type="entry name" value="ADH_zinc_N"/>
    <property type="match status" value="1"/>
</dbReference>
<dbReference type="SMART" id="SM00829">
    <property type="entry name" value="PKS_ER"/>
    <property type="match status" value="1"/>
</dbReference>
<dbReference type="EMBL" id="ALBS01000215">
    <property type="protein sequence ID" value="EJT48088.1"/>
    <property type="molecule type" value="Genomic_DNA"/>
</dbReference>
<dbReference type="KEGG" id="tasa:A1Q1_03004"/>
<dbReference type="InterPro" id="IPR011032">
    <property type="entry name" value="GroES-like_sf"/>
</dbReference>
<dbReference type="AlphaFoldDB" id="J5QMB9"/>
<dbReference type="Gene3D" id="3.90.180.10">
    <property type="entry name" value="Medium-chain alcohol dehydrogenases, catalytic domain"/>
    <property type="match status" value="1"/>
</dbReference>
<dbReference type="PANTHER" id="PTHR43677">
    <property type="entry name" value="SHORT-CHAIN DEHYDROGENASE/REDUCTASE"/>
    <property type="match status" value="1"/>
</dbReference>
<dbReference type="SUPFAM" id="SSF50129">
    <property type="entry name" value="GroES-like"/>
    <property type="match status" value="1"/>
</dbReference>
<dbReference type="PROSITE" id="PS01162">
    <property type="entry name" value="QOR_ZETA_CRYSTAL"/>
    <property type="match status" value="1"/>
</dbReference>
<dbReference type="InterPro" id="IPR013149">
    <property type="entry name" value="ADH-like_C"/>
</dbReference>
<dbReference type="VEuPathDB" id="FungiDB:A1Q1_03004"/>
<dbReference type="InterPro" id="IPR036291">
    <property type="entry name" value="NAD(P)-bd_dom_sf"/>
</dbReference>
<feature type="domain" description="Enoyl reductase (ER)" evidence="1">
    <location>
        <begin position="1"/>
        <end position="312"/>
    </location>
</feature>
<dbReference type="InterPro" id="IPR020843">
    <property type="entry name" value="ER"/>
</dbReference>
<dbReference type="Pfam" id="PF08240">
    <property type="entry name" value="ADH_N"/>
    <property type="match status" value="1"/>
</dbReference>
<dbReference type="InterPro" id="IPR013154">
    <property type="entry name" value="ADH-like_N"/>
</dbReference>
<evidence type="ECO:0000313" key="2">
    <source>
        <dbReference type="EMBL" id="EJT48088.1"/>
    </source>
</evidence>
<gene>
    <name evidence="2" type="ORF">A1Q1_03004</name>
</gene>
<sequence length="322" mass="34826">MKALQITTHGHPQVQKVQVLVDVYAAGLNFFDILQAQNKYQNQPPLPFTLGAEFAGRIAKDSPIPAGCNFKPGDRVFGSGQGSYAEQIAIDYFRLVPMPSNISFEQAAGIYVTIPTSYEGLVGRANTQPGEWVLVHAAAGGVGIAAVQVAKALGARVIAAAGSEEKRQIAKKCGADYAMDYNAPGWQDEVKKITDGHGVDVVYDPVGLLVPSLKCIAWNGRLIVVGFAAGTIEKIPANLVLLKNVSIVGLHWGATALKDPKRYFEVIDEVMKMISSGRLIPQVYDPVYEGLEQVTTGLKDLEDRKTWGKAVVRVRHDDKAKL</sequence>
<dbReference type="GO" id="GO:0008270">
    <property type="term" value="F:zinc ion binding"/>
    <property type="evidence" value="ECO:0007669"/>
    <property type="project" value="InterPro"/>
</dbReference>
<dbReference type="CDD" id="cd08241">
    <property type="entry name" value="QOR1"/>
    <property type="match status" value="1"/>
</dbReference>
<protein>
    <submittedName>
        <fullName evidence="2">Alcohol dehydrogenase</fullName>
    </submittedName>
</protein>
<dbReference type="GeneID" id="25986517"/>
<name>J5QMB9_TRIAS</name>
<dbReference type="Proteomes" id="UP000002748">
    <property type="component" value="Unassembled WGS sequence"/>
</dbReference>
<dbReference type="Gene3D" id="3.40.50.720">
    <property type="entry name" value="NAD(P)-binding Rossmann-like Domain"/>
    <property type="match status" value="1"/>
</dbReference>
<accession>J5QMB9</accession>
<organism evidence="2 3">
    <name type="scientific">Trichosporon asahii var. asahii (strain ATCC 90039 / CBS 2479 / JCM 2466 / KCTC 7840 / NBRC 103889/ NCYC 2677 / UAMH 7654)</name>
    <name type="common">Yeast</name>
    <dbReference type="NCBI Taxonomy" id="1186058"/>
    <lineage>
        <taxon>Eukaryota</taxon>
        <taxon>Fungi</taxon>
        <taxon>Dikarya</taxon>
        <taxon>Basidiomycota</taxon>
        <taxon>Agaricomycotina</taxon>
        <taxon>Tremellomycetes</taxon>
        <taxon>Trichosporonales</taxon>
        <taxon>Trichosporonaceae</taxon>
        <taxon>Trichosporon</taxon>
    </lineage>
</organism>
<reference evidence="2 3" key="1">
    <citation type="journal article" date="2012" name="Eukaryot. Cell">
        <title>Draft genome sequence of CBS 2479, the standard type strain of Trichosporon asahii.</title>
        <authorList>
            <person name="Yang R.Y."/>
            <person name="Li H.T."/>
            <person name="Zhu H."/>
            <person name="Zhou G.P."/>
            <person name="Wang M."/>
            <person name="Wang L."/>
        </authorList>
    </citation>
    <scope>NUCLEOTIDE SEQUENCE [LARGE SCALE GENOMIC DNA]</scope>
    <source>
        <strain evidence="3">ATCC 90039 / CBS 2479 / JCM 2466 / KCTC 7840 / NCYC 2677 / UAMH 7654</strain>
    </source>
</reference>
<dbReference type="RefSeq" id="XP_014179708.1">
    <property type="nucleotide sequence ID" value="XM_014324233.1"/>
</dbReference>
<dbReference type="InterPro" id="IPR002364">
    <property type="entry name" value="Quin_OxRdtase/zeta-crystal_CS"/>
</dbReference>
<dbReference type="GO" id="GO:0016491">
    <property type="term" value="F:oxidoreductase activity"/>
    <property type="evidence" value="ECO:0007669"/>
    <property type="project" value="InterPro"/>
</dbReference>
<comment type="caution">
    <text evidence="2">The sequence shown here is derived from an EMBL/GenBank/DDBJ whole genome shotgun (WGS) entry which is preliminary data.</text>
</comment>
<evidence type="ECO:0000259" key="1">
    <source>
        <dbReference type="SMART" id="SM00829"/>
    </source>
</evidence>
<dbReference type="InterPro" id="IPR051397">
    <property type="entry name" value="Zn-ADH-like_protein"/>
</dbReference>
<evidence type="ECO:0000313" key="3">
    <source>
        <dbReference type="Proteomes" id="UP000002748"/>
    </source>
</evidence>
<proteinExistence type="predicted"/>
<dbReference type="PANTHER" id="PTHR43677:SF4">
    <property type="entry name" value="QUINONE OXIDOREDUCTASE-LIKE PROTEIN 2"/>
    <property type="match status" value="1"/>
</dbReference>
<dbReference type="SUPFAM" id="SSF51735">
    <property type="entry name" value="NAD(P)-binding Rossmann-fold domains"/>
    <property type="match status" value="1"/>
</dbReference>
<dbReference type="HOGENOM" id="CLU_026673_3_1_1"/>